<keyword evidence="1" id="KW-0285">Flavoprotein</keyword>
<evidence type="ECO:0000313" key="5">
    <source>
        <dbReference type="Proteomes" id="UP001652409"/>
    </source>
</evidence>
<dbReference type="SUPFAM" id="SSF56176">
    <property type="entry name" value="FAD-binding/transporter-associated domain-like"/>
    <property type="match status" value="1"/>
</dbReference>
<dbReference type="InterPro" id="IPR016169">
    <property type="entry name" value="FAD-bd_PCMH_sub2"/>
</dbReference>
<dbReference type="Gene3D" id="3.30.465.10">
    <property type="match status" value="1"/>
</dbReference>
<evidence type="ECO:0000256" key="2">
    <source>
        <dbReference type="ARBA" id="ARBA00023002"/>
    </source>
</evidence>
<keyword evidence="2" id="KW-0560">Oxidoreductase</keyword>
<organism evidence="4 5">
    <name type="scientific">Blautia ammoniilytica</name>
    <dbReference type="NCBI Taxonomy" id="2981782"/>
    <lineage>
        <taxon>Bacteria</taxon>
        <taxon>Bacillati</taxon>
        <taxon>Bacillota</taxon>
        <taxon>Clostridia</taxon>
        <taxon>Lachnospirales</taxon>
        <taxon>Lachnospiraceae</taxon>
        <taxon>Blautia</taxon>
    </lineage>
</organism>
<dbReference type="PANTHER" id="PTHR42659:SF9">
    <property type="entry name" value="XANTHINE DEHYDROGENASE FAD-BINDING SUBUNIT XDHB-RELATED"/>
    <property type="match status" value="1"/>
</dbReference>
<feature type="domain" description="FAD-binding PCMH-type" evidence="3">
    <location>
        <begin position="1"/>
        <end position="162"/>
    </location>
</feature>
<dbReference type="EMBL" id="JAOQJL010000035">
    <property type="protein sequence ID" value="MCU6766635.1"/>
    <property type="molecule type" value="Genomic_DNA"/>
</dbReference>
<dbReference type="InterPro" id="IPR036683">
    <property type="entry name" value="CO_DH_flav_C_dom_sf"/>
</dbReference>
<dbReference type="Gene3D" id="3.30.390.50">
    <property type="entry name" value="CO dehydrogenase flavoprotein, C-terminal domain"/>
    <property type="match status" value="1"/>
</dbReference>
<dbReference type="InterPro" id="IPR002346">
    <property type="entry name" value="Mopterin_DH_FAD-bd"/>
</dbReference>
<evidence type="ECO:0000313" key="4">
    <source>
        <dbReference type="EMBL" id="MCU6766635.1"/>
    </source>
</evidence>
<evidence type="ECO:0000256" key="1">
    <source>
        <dbReference type="ARBA" id="ARBA00022630"/>
    </source>
</evidence>
<protein>
    <submittedName>
        <fullName evidence="4">FAD binding domain-containing protein</fullName>
    </submittedName>
</protein>
<proteinExistence type="predicted"/>
<dbReference type="Pfam" id="PF03450">
    <property type="entry name" value="CO_deh_flav_C"/>
    <property type="match status" value="1"/>
</dbReference>
<comment type="caution">
    <text evidence="4">The sequence shown here is derived from an EMBL/GenBank/DDBJ whole genome shotgun (WGS) entry which is preliminary data.</text>
</comment>
<dbReference type="InterPro" id="IPR051312">
    <property type="entry name" value="Diverse_Substr_Oxidored"/>
</dbReference>
<dbReference type="InterPro" id="IPR036318">
    <property type="entry name" value="FAD-bd_PCMH-like_sf"/>
</dbReference>
<gene>
    <name evidence="4" type="ORF">OCV61_14705</name>
</gene>
<dbReference type="SMART" id="SM01092">
    <property type="entry name" value="CO_deh_flav_C"/>
    <property type="match status" value="1"/>
</dbReference>
<keyword evidence="5" id="KW-1185">Reference proteome</keyword>
<dbReference type="PROSITE" id="PS51387">
    <property type="entry name" value="FAD_PCMH"/>
    <property type="match status" value="1"/>
</dbReference>
<dbReference type="Proteomes" id="UP001652409">
    <property type="component" value="Unassembled WGS sequence"/>
</dbReference>
<dbReference type="RefSeq" id="WP_158422444.1">
    <property type="nucleotide sequence ID" value="NZ_JAOQJL010000035.1"/>
</dbReference>
<name>A0ABT2TWN6_9FIRM</name>
<sequence length="276" mass="30853">MLKIKSYVKAESLQQAYELNQKKTAVILGGMVWLKMGNRRVSTAIDLSELDLCGIQEDPEEFVIGCMTPLHDLEVHPGLLHYTGGAIKECLRHIVGVQFRNCATVGGSIWGRYGFSDVLTLFLAMDTWVELYKGGRIPLSEFASMEKDRDILLRLIIRKKKTKICYLSQRNTKTDFPVLTCCASKAGENVRTVIGARPGKAMVLQDPEGILKGLCAMDPEKRKDAIHSYSAWTAQNVPVESNMRGSEEYRTHLVQVLTRRAWTDIGGTVNENGFLA</sequence>
<dbReference type="InterPro" id="IPR005107">
    <property type="entry name" value="CO_DH_flav_C"/>
</dbReference>
<evidence type="ECO:0000259" key="3">
    <source>
        <dbReference type="PROSITE" id="PS51387"/>
    </source>
</evidence>
<dbReference type="Pfam" id="PF00941">
    <property type="entry name" value="FAD_binding_5"/>
    <property type="match status" value="1"/>
</dbReference>
<dbReference type="PANTHER" id="PTHR42659">
    <property type="entry name" value="XANTHINE DEHYDROGENASE SUBUNIT C-RELATED"/>
    <property type="match status" value="1"/>
</dbReference>
<reference evidence="4 5" key="1">
    <citation type="journal article" date="2021" name="ISME Commun">
        <title>Automated analysis of genomic sequences facilitates high-throughput and comprehensive description of bacteria.</title>
        <authorList>
            <person name="Hitch T.C.A."/>
        </authorList>
    </citation>
    <scope>NUCLEOTIDE SEQUENCE [LARGE SCALE GENOMIC DNA]</scope>
    <source>
        <strain evidence="4 5">Sanger_23</strain>
    </source>
</reference>
<accession>A0ABT2TWN6</accession>
<dbReference type="InterPro" id="IPR016166">
    <property type="entry name" value="FAD-bd_PCMH"/>
</dbReference>
<dbReference type="SUPFAM" id="SSF55447">
    <property type="entry name" value="CO dehydrogenase flavoprotein C-terminal domain-like"/>
    <property type="match status" value="1"/>
</dbReference>